<reference evidence="14" key="1">
    <citation type="submission" date="2025-08" db="UniProtKB">
        <authorList>
            <consortium name="RefSeq"/>
        </authorList>
    </citation>
    <scope>IDENTIFICATION</scope>
</reference>
<keyword evidence="8 10" id="KW-0675">Receptor</keyword>
<dbReference type="FunFam" id="3.30.50.10:FF:000019">
    <property type="entry name" value="Nuclear receptor subfamily 2 group E member"/>
    <property type="match status" value="1"/>
</dbReference>
<dbReference type="Pfam" id="PF00104">
    <property type="entry name" value="Hormone_recep"/>
    <property type="match status" value="1"/>
</dbReference>
<dbReference type="GO" id="GO:0043565">
    <property type="term" value="F:sequence-specific DNA binding"/>
    <property type="evidence" value="ECO:0007669"/>
    <property type="project" value="InterPro"/>
</dbReference>
<keyword evidence="7 10" id="KW-0804">Transcription</keyword>
<evidence type="ECO:0000256" key="3">
    <source>
        <dbReference type="ARBA" id="ARBA00022771"/>
    </source>
</evidence>
<evidence type="ECO:0000256" key="6">
    <source>
        <dbReference type="ARBA" id="ARBA00023125"/>
    </source>
</evidence>
<evidence type="ECO:0000256" key="4">
    <source>
        <dbReference type="ARBA" id="ARBA00022833"/>
    </source>
</evidence>
<dbReference type="Gene3D" id="3.30.50.10">
    <property type="entry name" value="Erythroid Transcription Factor GATA-1, subunit A"/>
    <property type="match status" value="1"/>
</dbReference>
<dbReference type="Gene3D" id="1.10.565.10">
    <property type="entry name" value="Retinoid X Receptor"/>
    <property type="match status" value="1"/>
</dbReference>
<feature type="domain" description="NR LBD" evidence="12">
    <location>
        <begin position="155"/>
        <end position="423"/>
    </location>
</feature>
<evidence type="ECO:0000256" key="5">
    <source>
        <dbReference type="ARBA" id="ARBA00023015"/>
    </source>
</evidence>
<evidence type="ECO:0000256" key="2">
    <source>
        <dbReference type="ARBA" id="ARBA00022723"/>
    </source>
</evidence>
<evidence type="ECO:0000256" key="1">
    <source>
        <dbReference type="ARBA" id="ARBA00004123"/>
    </source>
</evidence>
<dbReference type="InParanoid" id="A0A7E5VDT4"/>
<dbReference type="OrthoDB" id="10045640at2759"/>
<dbReference type="InterPro" id="IPR035500">
    <property type="entry name" value="NHR-like_dom_sf"/>
</dbReference>
<accession>A0A7E5VDT4</accession>
<evidence type="ECO:0000313" key="14">
    <source>
        <dbReference type="RefSeq" id="XP_026726431.1"/>
    </source>
</evidence>
<dbReference type="Pfam" id="PF00105">
    <property type="entry name" value="zf-C4"/>
    <property type="match status" value="1"/>
</dbReference>
<dbReference type="PROSITE" id="PS00031">
    <property type="entry name" value="NUCLEAR_REC_DBD_1"/>
    <property type="match status" value="1"/>
</dbReference>
<dbReference type="KEGG" id="tnl:113492878"/>
<dbReference type="SMART" id="SM00430">
    <property type="entry name" value="HOLI"/>
    <property type="match status" value="1"/>
</dbReference>
<keyword evidence="13" id="KW-1185">Reference proteome</keyword>
<evidence type="ECO:0000256" key="7">
    <source>
        <dbReference type="ARBA" id="ARBA00023163"/>
    </source>
</evidence>
<protein>
    <submittedName>
        <fullName evidence="14">Nuclear receptor subfamily 2 group E member 1-like</fullName>
    </submittedName>
</protein>
<dbReference type="SUPFAM" id="SSF57716">
    <property type="entry name" value="Glucocorticoid receptor-like (DNA-binding domain)"/>
    <property type="match status" value="1"/>
</dbReference>
<comment type="similarity">
    <text evidence="10">Belongs to the nuclear hormone receptor family.</text>
</comment>
<dbReference type="GeneID" id="113492878"/>
<dbReference type="GO" id="GO:0005634">
    <property type="term" value="C:nucleus"/>
    <property type="evidence" value="ECO:0007669"/>
    <property type="project" value="UniProtKB-SubCell"/>
</dbReference>
<dbReference type="PRINTS" id="PR00398">
    <property type="entry name" value="STRDHORMONER"/>
</dbReference>
<evidence type="ECO:0000256" key="10">
    <source>
        <dbReference type="RuleBase" id="RU004334"/>
    </source>
</evidence>
<dbReference type="GO" id="GO:0003700">
    <property type="term" value="F:DNA-binding transcription factor activity"/>
    <property type="evidence" value="ECO:0007669"/>
    <property type="project" value="InterPro"/>
</dbReference>
<evidence type="ECO:0000259" key="11">
    <source>
        <dbReference type="PROSITE" id="PS51030"/>
    </source>
</evidence>
<evidence type="ECO:0000256" key="9">
    <source>
        <dbReference type="ARBA" id="ARBA00023242"/>
    </source>
</evidence>
<keyword evidence="6 10" id="KW-0238">DNA-binding</keyword>
<keyword evidence="9 10" id="KW-0539">Nucleus</keyword>
<dbReference type="InterPro" id="IPR001723">
    <property type="entry name" value="Nuclear_hrmn_rcpt"/>
</dbReference>
<dbReference type="GO" id="GO:0032502">
    <property type="term" value="P:developmental process"/>
    <property type="evidence" value="ECO:0007669"/>
    <property type="project" value="UniProtKB-ARBA"/>
</dbReference>
<gene>
    <name evidence="14" type="primary">LOC113492878</name>
</gene>
<comment type="subcellular location">
    <subcellularLocation>
        <location evidence="1 10">Nucleus</location>
    </subcellularLocation>
</comment>
<keyword evidence="5 10" id="KW-0805">Transcription regulation</keyword>
<dbReference type="PANTHER" id="PTHR24083">
    <property type="entry name" value="NUCLEAR HORMONE RECEPTOR"/>
    <property type="match status" value="1"/>
</dbReference>
<evidence type="ECO:0000256" key="8">
    <source>
        <dbReference type="ARBA" id="ARBA00023170"/>
    </source>
</evidence>
<dbReference type="GO" id="GO:0008270">
    <property type="term" value="F:zinc ion binding"/>
    <property type="evidence" value="ECO:0007669"/>
    <property type="project" value="UniProtKB-KW"/>
</dbReference>
<dbReference type="InterPro" id="IPR001628">
    <property type="entry name" value="Znf_hrmn_rcpt"/>
</dbReference>
<dbReference type="FunCoup" id="A0A7E5VDT4">
    <property type="interactions" value="63"/>
</dbReference>
<dbReference type="PRINTS" id="PR00047">
    <property type="entry name" value="STROIDFINGER"/>
</dbReference>
<evidence type="ECO:0000313" key="13">
    <source>
        <dbReference type="Proteomes" id="UP000322000"/>
    </source>
</evidence>
<dbReference type="PROSITE" id="PS51030">
    <property type="entry name" value="NUCLEAR_REC_DBD_2"/>
    <property type="match status" value="1"/>
</dbReference>
<keyword evidence="2 10" id="KW-0479">Metal-binding</keyword>
<dbReference type="AlphaFoldDB" id="A0A7E5VDT4"/>
<dbReference type="InterPro" id="IPR013088">
    <property type="entry name" value="Znf_NHR/GATA"/>
</dbReference>
<dbReference type="InterPro" id="IPR000536">
    <property type="entry name" value="Nucl_hrmn_rcpt_lig-bd"/>
</dbReference>
<feature type="domain" description="Nuclear receptor" evidence="11">
    <location>
        <begin position="52"/>
        <end position="129"/>
    </location>
</feature>
<sequence length="427" mass="48879">MVIPIRFPPIPHFYHQCHCTLTDFVLRSFYFCQFRFKIYDKCILPPGRILYDVPCAVCRDHSSGKHYGVFACDGCAGFFKRSVRRDRQYACKARLPGGCLVDKAHRNQCRSCRLEKCLAAGMNKEAVQHERGPRNSTIRRQMALLLKDPPSDMRPPAPPIDLVLPKHSLLPQPIPLYNPYTFPSLSLINPPVLSIPPPPPPLMVNPILYGANSPAAICEVAAQLLFMNIRWAKSIPGFTNLSLQDAHLLLERSWKDVFVLAVAQFLFPQDFKILLDRHTPTVTEKDIDLFEAVLREVTKLRVDTNEYACLRALLLFSYGLDDQNLGLKRTDSRKLQETARIAMIYDQTACMLSDVSLKYFFKYFLCRYSQRSYPLQATRPTALQNLLTLIRSVPRFVIVELFFRATIGEIPIERIIADMHANNRGFD</sequence>
<keyword evidence="4 10" id="KW-0862">Zinc</keyword>
<evidence type="ECO:0000259" key="12">
    <source>
        <dbReference type="PROSITE" id="PS51843"/>
    </source>
</evidence>
<name>A0A7E5VDT4_TRINI</name>
<organism evidence="13 14">
    <name type="scientific">Trichoplusia ni</name>
    <name type="common">Cabbage looper</name>
    <dbReference type="NCBI Taxonomy" id="7111"/>
    <lineage>
        <taxon>Eukaryota</taxon>
        <taxon>Metazoa</taxon>
        <taxon>Ecdysozoa</taxon>
        <taxon>Arthropoda</taxon>
        <taxon>Hexapoda</taxon>
        <taxon>Insecta</taxon>
        <taxon>Pterygota</taxon>
        <taxon>Neoptera</taxon>
        <taxon>Endopterygota</taxon>
        <taxon>Lepidoptera</taxon>
        <taxon>Glossata</taxon>
        <taxon>Ditrysia</taxon>
        <taxon>Noctuoidea</taxon>
        <taxon>Noctuidae</taxon>
        <taxon>Plusiinae</taxon>
        <taxon>Trichoplusia</taxon>
    </lineage>
</organism>
<dbReference type="SUPFAM" id="SSF48508">
    <property type="entry name" value="Nuclear receptor ligand-binding domain"/>
    <property type="match status" value="1"/>
</dbReference>
<dbReference type="RefSeq" id="XP_026726431.1">
    <property type="nucleotide sequence ID" value="XM_026870630.1"/>
</dbReference>
<dbReference type="PROSITE" id="PS51843">
    <property type="entry name" value="NR_LBD"/>
    <property type="match status" value="1"/>
</dbReference>
<proteinExistence type="inferred from homology"/>
<keyword evidence="3 10" id="KW-0863">Zinc-finger</keyword>
<dbReference type="GO" id="GO:0000122">
    <property type="term" value="P:negative regulation of transcription by RNA polymerase II"/>
    <property type="evidence" value="ECO:0007669"/>
    <property type="project" value="UniProtKB-ARBA"/>
</dbReference>
<dbReference type="Proteomes" id="UP000322000">
    <property type="component" value="Chromosome 1"/>
</dbReference>
<dbReference type="InterPro" id="IPR050274">
    <property type="entry name" value="Nuclear_hormone_rcpt_NR2"/>
</dbReference>
<dbReference type="SMART" id="SM00399">
    <property type="entry name" value="ZnF_C4"/>
    <property type="match status" value="1"/>
</dbReference>